<dbReference type="PANTHER" id="PTHR14403">
    <property type="entry name" value="RFAMIDE PEPTIDE GONADOTROPIN INHIBITORY HORMONE"/>
    <property type="match status" value="1"/>
</dbReference>
<comment type="similarity">
    <text evidence="2">Belongs to the FARP (FMRFamide related peptide) family.</text>
</comment>
<dbReference type="AlphaFoldDB" id="A0AAY4BF93"/>
<evidence type="ECO:0000256" key="1">
    <source>
        <dbReference type="ARBA" id="ARBA00004613"/>
    </source>
</evidence>
<protein>
    <submittedName>
        <fullName evidence="7">Uncharacterized protein</fullName>
    </submittedName>
</protein>
<dbReference type="GO" id="GO:0005102">
    <property type="term" value="F:signaling receptor binding"/>
    <property type="evidence" value="ECO:0007669"/>
    <property type="project" value="TreeGrafter"/>
</dbReference>
<evidence type="ECO:0000256" key="4">
    <source>
        <dbReference type="ARBA" id="ARBA00022729"/>
    </source>
</evidence>
<reference evidence="7" key="3">
    <citation type="submission" date="2025-09" db="UniProtKB">
        <authorList>
            <consortium name="Ensembl"/>
        </authorList>
    </citation>
    <scope>IDENTIFICATION</scope>
</reference>
<organism evidence="7 8">
    <name type="scientific">Denticeps clupeoides</name>
    <name type="common">denticle herring</name>
    <dbReference type="NCBI Taxonomy" id="299321"/>
    <lineage>
        <taxon>Eukaryota</taxon>
        <taxon>Metazoa</taxon>
        <taxon>Chordata</taxon>
        <taxon>Craniata</taxon>
        <taxon>Vertebrata</taxon>
        <taxon>Euteleostomi</taxon>
        <taxon>Actinopterygii</taxon>
        <taxon>Neopterygii</taxon>
        <taxon>Teleostei</taxon>
        <taxon>Clupei</taxon>
        <taxon>Clupeiformes</taxon>
        <taxon>Denticipitoidei</taxon>
        <taxon>Denticipitidae</taxon>
        <taxon>Denticeps</taxon>
    </lineage>
</organism>
<dbReference type="GO" id="GO:0007218">
    <property type="term" value="P:neuropeptide signaling pathway"/>
    <property type="evidence" value="ECO:0007669"/>
    <property type="project" value="UniProtKB-KW"/>
</dbReference>
<proteinExistence type="inferred from homology"/>
<name>A0AAY4BF93_9TELE</name>
<reference evidence="7" key="2">
    <citation type="submission" date="2025-08" db="UniProtKB">
        <authorList>
            <consortium name="Ensembl"/>
        </authorList>
    </citation>
    <scope>IDENTIFICATION</scope>
</reference>
<accession>A0AAY4BF93</accession>
<keyword evidence="4" id="KW-0732">Signal</keyword>
<keyword evidence="8" id="KW-1185">Reference proteome</keyword>
<dbReference type="GO" id="GO:0032277">
    <property type="term" value="P:negative regulation of gonadotropin secretion"/>
    <property type="evidence" value="ECO:0007669"/>
    <property type="project" value="TreeGrafter"/>
</dbReference>
<evidence type="ECO:0000256" key="6">
    <source>
        <dbReference type="ARBA" id="ARBA00023320"/>
    </source>
</evidence>
<dbReference type="PANTHER" id="PTHR14403:SF6">
    <property type="entry name" value="PRO-FMRFAMIDE-RELATED NEUROPEPTIDE VF"/>
    <property type="match status" value="1"/>
</dbReference>
<sequence>MCVLCTLLTLICRVCVFVCIYSRWSSGCVAVSDSNIKMPVALCLSLLLSALILSIQGVSVLPELLAPDNSLHWPKIKETPRSLEVLDLPLPVIQFSSRLSAPSLLKLYPAAGKPSHMHANLPLRFGRSDQWERGPRTKSSLNLPQRFGRSYICSDCPRAGTPPSATLPQRFGRRGAPSAAEMIRDLLTKLVAEMVA</sequence>
<keyword evidence="5" id="KW-0027">Amidation</keyword>
<dbReference type="Ensembl" id="ENSDCDT00010020478.1">
    <property type="protein sequence ID" value="ENSDCDP00010019367.1"/>
    <property type="gene ID" value="ENSDCDG00010008756.1"/>
</dbReference>
<evidence type="ECO:0000313" key="8">
    <source>
        <dbReference type="Proteomes" id="UP000694580"/>
    </source>
</evidence>
<dbReference type="InterPro" id="IPR026297">
    <property type="entry name" value="FMRFamide-related/fGRP"/>
</dbReference>
<dbReference type="GeneTree" id="ENSGT01030000234992"/>
<evidence type="ECO:0000256" key="3">
    <source>
        <dbReference type="ARBA" id="ARBA00022525"/>
    </source>
</evidence>
<evidence type="ECO:0000256" key="5">
    <source>
        <dbReference type="ARBA" id="ARBA00022815"/>
    </source>
</evidence>
<keyword evidence="6" id="KW-0527">Neuropeptide</keyword>
<comment type="subcellular location">
    <subcellularLocation>
        <location evidence="1">Secreted</location>
    </subcellularLocation>
</comment>
<evidence type="ECO:0000313" key="7">
    <source>
        <dbReference type="Ensembl" id="ENSDCDP00010019367.1"/>
    </source>
</evidence>
<evidence type="ECO:0000256" key="2">
    <source>
        <dbReference type="ARBA" id="ARBA00006356"/>
    </source>
</evidence>
<reference evidence="7 8" key="1">
    <citation type="submission" date="2020-06" db="EMBL/GenBank/DDBJ databases">
        <authorList>
            <consortium name="Wellcome Sanger Institute Data Sharing"/>
        </authorList>
    </citation>
    <scope>NUCLEOTIDE SEQUENCE [LARGE SCALE GENOMIC DNA]</scope>
</reference>
<keyword evidence="3" id="KW-0964">Secreted</keyword>
<dbReference type="Proteomes" id="UP000694580">
    <property type="component" value="Chromosome 9"/>
</dbReference>
<dbReference type="GO" id="GO:0005576">
    <property type="term" value="C:extracellular region"/>
    <property type="evidence" value="ECO:0007669"/>
    <property type="project" value="UniProtKB-SubCell"/>
</dbReference>